<dbReference type="InterPro" id="IPR032630">
    <property type="entry name" value="P_typ_ATPase_c"/>
</dbReference>
<feature type="binding site" evidence="16">
    <location>
        <position position="788"/>
    </location>
    <ligand>
        <name>ATP</name>
        <dbReference type="ChEBI" id="CHEBI:30616"/>
    </ligand>
</feature>
<dbReference type="InterPro" id="IPR023214">
    <property type="entry name" value="HAD_sf"/>
</dbReference>
<keyword evidence="13 18" id="KW-0472">Membrane</keyword>
<evidence type="ECO:0000256" key="1">
    <source>
        <dbReference type="ARBA" id="ARBA00001946"/>
    </source>
</evidence>
<proteinExistence type="inferred from homology"/>
<dbReference type="Gene3D" id="3.40.1110.10">
    <property type="entry name" value="Calcium-transporting ATPase, cytoplasmic domain N"/>
    <property type="match status" value="1"/>
</dbReference>
<evidence type="ECO:0000256" key="18">
    <source>
        <dbReference type="RuleBase" id="RU362033"/>
    </source>
</evidence>
<sequence>MMLPTREAFHGEFDTGGEEAPLLRRTGGLCPEDGNCLQRLCAFVLRCLCGVRPSYRERLIHFSGHTIPKHFTSNAIKNTKYSFFTFLPVVLFQQFRFFFNLFYLLVALAQLVPILQVGPLFTYLAPLAFVLLATLAKEAYDDIKRWVRDKELNGQQYMRLLPTGFVPVSASTIRVGHIIQVEANERVPADLIFLKTTEKNGSCFVRTDQLDGETDWKLRRAVNLTQHLPAAELIATLDAQVLVEAPRQDIYEFTGRFSFFGDSNSSNSSSNNKSGRKAEGGDVATAPVTAASTEAQPDAGGTLRQQQQCQPSIRPLSSSAAPSATTAAGIAGAGPGDAVVDVSRGSCGTCHVEPLGLDQVLWANTVVASGTVIGIAIYTGRETRASMNASQAVTKVGLFDLEVNLMSKILFGLLCILSLSLVALRGLEGIWLIYFCRFILLLSSIIPISLQVNLIIAKTLHSLNIMRDKKIKGALVRTSTLPEELGRIGYLLSDKTGTLTQNEMHFKKLHIGRALFAEDGLSQLHQIVHYHCCSTVGAPADATVLAIQGEDPVASQGAHLRPSVGGPERRNRRTEVEKVAFEAIKALSICHNVTPVYEEGQLRFQAASPDEVALVNFASEVGLRLVERDEHSMTLQGPGGFLFEYEVLHCFPFSSELKRMGIIVREKSSERIFFYVKGAETVMLSLVRPKGSQWLGEECDNFARQGLRTLVFAYKELTVAQLDAFRLKYEEARRHMQQRERRVRREIERLEQDLLLLGLTGVEDKLQDNVPETLEAIRHAGIKIWMLTGDKVETATCIAVSAGLKTRHDTLAILSSATIKTPSQAQEALERFSMGPSESVLVVDGRVLSLFLSHFPKYFILSACQAPAVVCCRCSPTQKAAVVSLLKLYTDRRTCAVGDGGNDVSMIQAADVGIGLEGKEGRQASLAADFSLSQFSHLRRLLLWHGRNSYQRSAKLSQFVVHRGLIIAVIQVIFSAVFYFIPLAIFQGWLQVGYATYYTTAPVLSLVLDVQLPEKVVFMFPELYQSLRAGRALSIKSFFSWVWRSVYQGAVVMLGAIVLFEQSLTNIVSITFTSLVLAELLNVASEIQTWHPLMVSSEICTVTIYIFSMFILRSYFDITFVMTHAFWAKVFVITLASWLPPHLFAVVKKIVQPPQYSKLTAA</sequence>
<feature type="binding site" evidence="16">
    <location>
        <position position="873"/>
    </location>
    <ligand>
        <name>ATP</name>
        <dbReference type="ChEBI" id="CHEBI:30616"/>
    </ligand>
</feature>
<evidence type="ECO:0000256" key="3">
    <source>
        <dbReference type="ARBA" id="ARBA00008109"/>
    </source>
</evidence>
<evidence type="ECO:0000259" key="21">
    <source>
        <dbReference type="Pfam" id="PF16209"/>
    </source>
</evidence>
<evidence type="ECO:0000256" key="9">
    <source>
        <dbReference type="ARBA" id="ARBA00022842"/>
    </source>
</evidence>
<dbReference type="GO" id="GO:0006890">
    <property type="term" value="P:retrograde vesicle-mediated transport, Golgi to endoplasmic reticulum"/>
    <property type="evidence" value="ECO:0007669"/>
    <property type="project" value="TreeGrafter"/>
</dbReference>
<dbReference type="VEuPathDB" id="ToxoDB:ETH2_1136400"/>
<dbReference type="PANTHER" id="PTHR24092">
    <property type="entry name" value="PROBABLE PHOSPHOLIPID-TRANSPORTING ATPASE"/>
    <property type="match status" value="1"/>
</dbReference>
<feature type="binding site" evidence="16">
    <location>
        <position position="495"/>
    </location>
    <ligand>
        <name>ATP</name>
        <dbReference type="ChEBI" id="CHEBI:30616"/>
    </ligand>
</feature>
<dbReference type="InterPro" id="IPR036412">
    <property type="entry name" value="HAD-like_sf"/>
</dbReference>
<feature type="active site" description="4-aspartylphosphate intermediate" evidence="15">
    <location>
        <position position="494"/>
    </location>
</feature>
<dbReference type="PROSITE" id="PS00154">
    <property type="entry name" value="ATPASE_E1_E2"/>
    <property type="match status" value="1"/>
</dbReference>
<dbReference type="Pfam" id="PF16209">
    <property type="entry name" value="PhoLip_ATPase_N"/>
    <property type="match status" value="1"/>
</dbReference>
<keyword evidence="10 18" id="KW-1278">Translocase</keyword>
<dbReference type="Gene3D" id="2.70.150.10">
    <property type="entry name" value="Calcium-transporting ATPase, cytoplasmic transduction domain A"/>
    <property type="match status" value="2"/>
</dbReference>
<dbReference type="OrthoDB" id="345777at2759"/>
<evidence type="ECO:0000313" key="23">
    <source>
        <dbReference type="EMBL" id="CDJ45351.1"/>
    </source>
</evidence>
<accession>U6L5A2</accession>
<dbReference type="InterPro" id="IPR001757">
    <property type="entry name" value="P_typ_ATPase"/>
</dbReference>
<dbReference type="EC" id="7.6.2.1" evidence="18"/>
<reference evidence="23" key="2">
    <citation type="submission" date="2013-10" db="EMBL/GenBank/DDBJ databases">
        <authorList>
            <person name="Aslett M."/>
        </authorList>
    </citation>
    <scope>NUCLEOTIDE SEQUENCE [LARGE SCALE GENOMIC DNA]</scope>
    <source>
        <strain evidence="23">Houghton</strain>
    </source>
</reference>
<feature type="coiled-coil region" evidence="19">
    <location>
        <begin position="722"/>
        <end position="753"/>
    </location>
</feature>
<feature type="region of interest" description="Disordered" evidence="20">
    <location>
        <begin position="263"/>
        <end position="320"/>
    </location>
</feature>
<evidence type="ECO:0000256" key="16">
    <source>
        <dbReference type="PIRSR" id="PIRSR606539-2"/>
    </source>
</evidence>
<dbReference type="GO" id="GO:0000287">
    <property type="term" value="F:magnesium ion binding"/>
    <property type="evidence" value="ECO:0007669"/>
    <property type="project" value="UniProtKB-UniRule"/>
</dbReference>
<dbReference type="GO" id="GO:0005768">
    <property type="term" value="C:endosome"/>
    <property type="evidence" value="ECO:0007669"/>
    <property type="project" value="TreeGrafter"/>
</dbReference>
<gene>
    <name evidence="23" type="ORF">ETH_00020335</name>
</gene>
<dbReference type="InterPro" id="IPR023298">
    <property type="entry name" value="ATPase_P-typ_TM_dom_sf"/>
</dbReference>
<name>U6L5A2_EIMTE</name>
<evidence type="ECO:0000256" key="15">
    <source>
        <dbReference type="PIRSR" id="PIRSR606539-1"/>
    </source>
</evidence>
<dbReference type="SUPFAM" id="SSF56784">
    <property type="entry name" value="HAD-like"/>
    <property type="match status" value="1"/>
</dbReference>
<feature type="binding site" evidence="16">
    <location>
        <position position="902"/>
    </location>
    <ligand>
        <name>ATP</name>
        <dbReference type="ChEBI" id="CHEBI:30616"/>
    </ligand>
</feature>
<feature type="transmembrane region" description="Helical" evidence="18">
    <location>
        <begin position="405"/>
        <end position="424"/>
    </location>
</feature>
<feature type="domain" description="P-type ATPase N-terminal" evidence="21">
    <location>
        <begin position="68"/>
        <end position="123"/>
    </location>
</feature>
<feature type="transmembrane region" description="Helical" evidence="18">
    <location>
        <begin position="965"/>
        <end position="990"/>
    </location>
</feature>
<feature type="binding site" evidence="16">
    <location>
        <position position="790"/>
    </location>
    <ligand>
        <name>ATP</name>
        <dbReference type="ChEBI" id="CHEBI:30616"/>
    </ligand>
</feature>
<dbReference type="OMA" id="IAITTWH"/>
<dbReference type="Gene3D" id="3.40.50.1000">
    <property type="entry name" value="HAD superfamily/HAD-like"/>
    <property type="match status" value="2"/>
</dbReference>
<feature type="transmembrane region" description="Helical" evidence="18">
    <location>
        <begin position="1041"/>
        <end position="1060"/>
    </location>
</feature>
<feature type="binding site" evidence="17">
    <location>
        <position position="899"/>
    </location>
    <ligand>
        <name>Mg(2+)</name>
        <dbReference type="ChEBI" id="CHEBI:18420"/>
    </ligand>
</feature>
<dbReference type="GO" id="GO:0005802">
    <property type="term" value="C:trans-Golgi network"/>
    <property type="evidence" value="ECO:0007669"/>
    <property type="project" value="TreeGrafter"/>
</dbReference>
<keyword evidence="7 16" id="KW-0547">Nucleotide-binding</keyword>
<dbReference type="SUPFAM" id="SSF81653">
    <property type="entry name" value="Calcium ATPase, transduction domain A"/>
    <property type="match status" value="1"/>
</dbReference>
<evidence type="ECO:0000313" key="24">
    <source>
        <dbReference type="Proteomes" id="UP000030747"/>
    </source>
</evidence>
<evidence type="ECO:0000256" key="5">
    <source>
        <dbReference type="ARBA" id="ARBA00022692"/>
    </source>
</evidence>
<reference evidence="23" key="1">
    <citation type="submission" date="2013-10" db="EMBL/GenBank/DDBJ databases">
        <title>Genomic analysis of the causative agents of coccidiosis in chickens.</title>
        <authorList>
            <person name="Reid A.J."/>
            <person name="Blake D."/>
            <person name="Billington K."/>
            <person name="Browne H."/>
            <person name="Dunn M."/>
            <person name="Hung S."/>
            <person name="Kawahara F."/>
            <person name="Miranda-Saavedra D."/>
            <person name="Mourier T."/>
            <person name="Nagra H."/>
            <person name="Otto T.D."/>
            <person name="Rawlings N."/>
            <person name="Sanchez A."/>
            <person name="Sanders M."/>
            <person name="Subramaniam C."/>
            <person name="Tay Y."/>
            <person name="Dear P."/>
            <person name="Doerig C."/>
            <person name="Gruber A."/>
            <person name="Parkinson J."/>
            <person name="Shirley M."/>
            <person name="Wan K.L."/>
            <person name="Berriman M."/>
            <person name="Tomley F."/>
            <person name="Pain A."/>
        </authorList>
    </citation>
    <scope>NUCLEOTIDE SEQUENCE [LARGE SCALE GENOMIC DNA]</scope>
    <source>
        <strain evidence="23">Houghton</strain>
    </source>
</reference>
<keyword evidence="24" id="KW-1185">Reference proteome</keyword>
<feature type="binding site" evidence="16">
    <location>
        <position position="903"/>
    </location>
    <ligand>
        <name>ATP</name>
        <dbReference type="ChEBI" id="CHEBI:30616"/>
    </ligand>
</feature>
<dbReference type="SFLD" id="SFLDS00003">
    <property type="entry name" value="Haloacid_Dehalogenase"/>
    <property type="match status" value="1"/>
</dbReference>
<dbReference type="GO" id="GO:0006897">
    <property type="term" value="P:endocytosis"/>
    <property type="evidence" value="ECO:0007669"/>
    <property type="project" value="TreeGrafter"/>
</dbReference>
<feature type="transmembrane region" description="Helical" evidence="18">
    <location>
        <begin position="1090"/>
        <end position="1112"/>
    </location>
</feature>
<evidence type="ECO:0000256" key="20">
    <source>
        <dbReference type="SAM" id="MobiDB-lite"/>
    </source>
</evidence>
<dbReference type="Pfam" id="PF13246">
    <property type="entry name" value="Cation_ATPase"/>
    <property type="match status" value="1"/>
</dbReference>
<dbReference type="PRINTS" id="PR00119">
    <property type="entry name" value="CATATPASE"/>
</dbReference>
<evidence type="ECO:0000256" key="19">
    <source>
        <dbReference type="SAM" id="Coils"/>
    </source>
</evidence>
<feature type="binding site" evidence="16">
    <location>
        <position position="708"/>
    </location>
    <ligand>
        <name>ATP</name>
        <dbReference type="ChEBI" id="CHEBI:30616"/>
    </ligand>
</feature>
<evidence type="ECO:0000256" key="10">
    <source>
        <dbReference type="ARBA" id="ARBA00022967"/>
    </source>
</evidence>
<protein>
    <recommendedName>
        <fullName evidence="18">Phospholipid-transporting ATPase</fullName>
        <ecNumber evidence="18">7.6.2.1</ecNumber>
    </recommendedName>
</protein>
<dbReference type="EMBL" id="HG678175">
    <property type="protein sequence ID" value="CDJ45351.1"/>
    <property type="molecule type" value="Genomic_DNA"/>
</dbReference>
<evidence type="ECO:0000256" key="17">
    <source>
        <dbReference type="PIRSR" id="PIRSR606539-3"/>
    </source>
</evidence>
<dbReference type="SUPFAM" id="SSF81660">
    <property type="entry name" value="Metal cation-transporting ATPase, ATP-binding domain N"/>
    <property type="match status" value="1"/>
</dbReference>
<comment type="subcellular location">
    <subcellularLocation>
        <location evidence="2">Endomembrane system</location>
        <topology evidence="2">Multi-pass membrane protein</topology>
    </subcellularLocation>
    <subcellularLocation>
        <location evidence="18">Membrane</location>
        <topology evidence="18">Multi-pass membrane protein</topology>
    </subcellularLocation>
</comment>
<dbReference type="FunFam" id="3.40.50.1000:FF:000009">
    <property type="entry name" value="Phospholipid-transporting ATPase"/>
    <property type="match status" value="1"/>
</dbReference>
<dbReference type="InterPro" id="IPR044492">
    <property type="entry name" value="P_typ_ATPase_HD_dom"/>
</dbReference>
<dbReference type="Proteomes" id="UP000030747">
    <property type="component" value="Unassembled WGS sequence"/>
</dbReference>
<dbReference type="SUPFAM" id="SSF81665">
    <property type="entry name" value="Calcium ATPase, transmembrane domain M"/>
    <property type="match status" value="1"/>
</dbReference>
<evidence type="ECO:0000256" key="12">
    <source>
        <dbReference type="ARBA" id="ARBA00023055"/>
    </source>
</evidence>
<dbReference type="RefSeq" id="XP_013236097.1">
    <property type="nucleotide sequence ID" value="XM_013380643.1"/>
</dbReference>
<dbReference type="InterPro" id="IPR006539">
    <property type="entry name" value="P-type_ATPase_IV"/>
</dbReference>
<dbReference type="GO" id="GO:0005524">
    <property type="term" value="F:ATP binding"/>
    <property type="evidence" value="ECO:0007669"/>
    <property type="project" value="UniProtKB-UniRule"/>
</dbReference>
<dbReference type="VEuPathDB" id="ToxoDB:ETH_00020335"/>
<comment type="similarity">
    <text evidence="3 18">Belongs to the cation transport ATPase (P-type) (TC 3.A.3) family. Type IV subfamily.</text>
</comment>
<dbReference type="Gene3D" id="1.20.1110.10">
    <property type="entry name" value="Calcium-transporting ATPase, transmembrane domain"/>
    <property type="match status" value="1"/>
</dbReference>
<feature type="transmembrane region" description="Helical" evidence="18">
    <location>
        <begin position="121"/>
        <end position="140"/>
    </location>
</feature>
<feature type="transmembrane region" description="Helical" evidence="18">
    <location>
        <begin position="430"/>
        <end position="457"/>
    </location>
</feature>
<feature type="binding site" evidence="16">
    <location>
        <position position="677"/>
    </location>
    <ligand>
        <name>ATP</name>
        <dbReference type="ChEBI" id="CHEBI:30616"/>
    </ligand>
</feature>
<keyword evidence="9 17" id="KW-0460">Magnesium</keyword>
<dbReference type="InterPro" id="IPR008250">
    <property type="entry name" value="ATPase_P-typ_transduc_dom_A_sf"/>
</dbReference>
<evidence type="ECO:0000256" key="6">
    <source>
        <dbReference type="ARBA" id="ARBA00022723"/>
    </source>
</evidence>
<evidence type="ECO:0000256" key="14">
    <source>
        <dbReference type="ARBA" id="ARBA00034036"/>
    </source>
</evidence>
<dbReference type="InterPro" id="IPR018303">
    <property type="entry name" value="ATPase_P-typ_P_site"/>
</dbReference>
<feature type="binding site" evidence="17">
    <location>
        <position position="496"/>
    </location>
    <ligand>
        <name>Mg(2+)</name>
        <dbReference type="ChEBI" id="CHEBI:18420"/>
    </ligand>
</feature>
<keyword evidence="5 18" id="KW-0812">Transmembrane</keyword>
<evidence type="ECO:0000256" key="7">
    <source>
        <dbReference type="ARBA" id="ARBA00022741"/>
    </source>
</evidence>
<feature type="binding site" evidence="16">
    <location>
        <position position="496"/>
    </location>
    <ligand>
        <name>ATP</name>
        <dbReference type="ChEBI" id="CHEBI:30616"/>
    </ligand>
</feature>
<feature type="binding site" evidence="16">
    <location>
        <position position="879"/>
    </location>
    <ligand>
        <name>ATP</name>
        <dbReference type="ChEBI" id="CHEBI:30616"/>
    </ligand>
</feature>
<dbReference type="GO" id="GO:0140326">
    <property type="term" value="F:ATPase-coupled intramembrane lipid transporter activity"/>
    <property type="evidence" value="ECO:0007669"/>
    <property type="project" value="UniProtKB-EC"/>
</dbReference>
<feature type="transmembrane region" description="Helical" evidence="18">
    <location>
        <begin position="1119"/>
        <end position="1139"/>
    </location>
</feature>
<dbReference type="SFLD" id="SFLDF00027">
    <property type="entry name" value="p-type_atpase"/>
    <property type="match status" value="1"/>
</dbReference>
<keyword evidence="12" id="KW-0445">Lipid transport</keyword>
<keyword evidence="6 17" id="KW-0479">Metal-binding</keyword>
<keyword evidence="8 16" id="KW-0067">ATP-binding</keyword>
<keyword evidence="19" id="KW-0175">Coiled coil</keyword>
<evidence type="ECO:0000256" key="11">
    <source>
        <dbReference type="ARBA" id="ARBA00022989"/>
    </source>
</evidence>
<feature type="binding site" evidence="16">
    <location>
        <position position="653"/>
    </location>
    <ligand>
        <name>ATP</name>
        <dbReference type="ChEBI" id="CHEBI:30616"/>
    </ligand>
</feature>
<evidence type="ECO:0000256" key="4">
    <source>
        <dbReference type="ARBA" id="ARBA00022448"/>
    </source>
</evidence>
<organism evidence="23 24">
    <name type="scientific">Eimeria tenella</name>
    <name type="common">Coccidian parasite</name>
    <dbReference type="NCBI Taxonomy" id="5802"/>
    <lineage>
        <taxon>Eukaryota</taxon>
        <taxon>Sar</taxon>
        <taxon>Alveolata</taxon>
        <taxon>Apicomplexa</taxon>
        <taxon>Conoidasida</taxon>
        <taxon>Coccidia</taxon>
        <taxon>Eucoccidiorida</taxon>
        <taxon>Eimeriorina</taxon>
        <taxon>Eimeriidae</taxon>
        <taxon>Eimeria</taxon>
    </lineage>
</organism>
<dbReference type="Pfam" id="PF16212">
    <property type="entry name" value="PhoLip_ATPase_C"/>
    <property type="match status" value="1"/>
</dbReference>
<keyword evidence="4" id="KW-0813">Transport</keyword>
<evidence type="ECO:0000256" key="8">
    <source>
        <dbReference type="ARBA" id="ARBA00022840"/>
    </source>
</evidence>
<keyword evidence="11 18" id="KW-1133">Transmembrane helix</keyword>
<dbReference type="NCBIfam" id="TIGR01652">
    <property type="entry name" value="ATPase-Plipid"/>
    <property type="match status" value="1"/>
</dbReference>
<evidence type="ECO:0000256" key="2">
    <source>
        <dbReference type="ARBA" id="ARBA00004127"/>
    </source>
</evidence>
<dbReference type="AlphaFoldDB" id="U6L5A2"/>
<dbReference type="NCBIfam" id="TIGR01494">
    <property type="entry name" value="ATPase_P-type"/>
    <property type="match status" value="2"/>
</dbReference>
<feature type="compositionally biased region" description="Low complexity" evidence="20">
    <location>
        <begin position="263"/>
        <end position="273"/>
    </location>
</feature>
<feature type="binding site" evidence="17">
    <location>
        <position position="494"/>
    </location>
    <ligand>
        <name>Mg(2+)</name>
        <dbReference type="ChEBI" id="CHEBI:18420"/>
    </ligand>
</feature>
<evidence type="ECO:0000259" key="22">
    <source>
        <dbReference type="Pfam" id="PF16212"/>
    </source>
</evidence>
<dbReference type="PANTHER" id="PTHR24092:SF5">
    <property type="entry name" value="PHOSPHOLIPID-TRANSPORTING ATPASE"/>
    <property type="match status" value="1"/>
</dbReference>
<dbReference type="InterPro" id="IPR023299">
    <property type="entry name" value="ATPase_P-typ_cyto_dom_N"/>
</dbReference>
<comment type="catalytic activity">
    <reaction evidence="14 18">
        <text>ATP + H2O + phospholipidSide 1 = ADP + phosphate + phospholipidSide 2.</text>
        <dbReference type="EC" id="7.6.2.1"/>
    </reaction>
</comment>
<dbReference type="GeneID" id="25253195"/>
<feature type="binding site" evidence="17">
    <location>
        <position position="903"/>
    </location>
    <ligand>
        <name>Mg(2+)</name>
        <dbReference type="ChEBI" id="CHEBI:18420"/>
    </ligand>
</feature>
<feature type="binding site" evidence="16">
    <location>
        <position position="789"/>
    </location>
    <ligand>
        <name>ATP</name>
        <dbReference type="ChEBI" id="CHEBI:30616"/>
    </ligand>
</feature>
<feature type="binding site" evidence="16">
    <location>
        <position position="611"/>
    </location>
    <ligand>
        <name>ATP</name>
        <dbReference type="ChEBI" id="CHEBI:30616"/>
    </ligand>
</feature>
<dbReference type="GO" id="GO:0016887">
    <property type="term" value="F:ATP hydrolysis activity"/>
    <property type="evidence" value="ECO:0007669"/>
    <property type="project" value="InterPro"/>
</dbReference>
<dbReference type="InterPro" id="IPR032631">
    <property type="entry name" value="P-type_ATPase_N"/>
</dbReference>
<comment type="cofactor">
    <cofactor evidence="1 17">
        <name>Mg(2+)</name>
        <dbReference type="ChEBI" id="CHEBI:18420"/>
    </cofactor>
</comment>
<feature type="domain" description="P-type ATPase C-terminal" evidence="22">
    <location>
        <begin position="926"/>
        <end position="1153"/>
    </location>
</feature>
<dbReference type="GO" id="GO:0045332">
    <property type="term" value="P:phospholipid translocation"/>
    <property type="evidence" value="ECO:0007669"/>
    <property type="project" value="TreeGrafter"/>
</dbReference>
<feature type="binding site" evidence="16">
    <location>
        <position position="494"/>
    </location>
    <ligand>
        <name>ATP</name>
        <dbReference type="ChEBI" id="CHEBI:30616"/>
    </ligand>
</feature>
<dbReference type="SFLD" id="SFLDG00002">
    <property type="entry name" value="C1.7:_P-type_atpase_like"/>
    <property type="match status" value="1"/>
</dbReference>
<evidence type="ECO:0000256" key="13">
    <source>
        <dbReference type="ARBA" id="ARBA00023136"/>
    </source>
</evidence>
<dbReference type="GO" id="GO:0005886">
    <property type="term" value="C:plasma membrane"/>
    <property type="evidence" value="ECO:0007669"/>
    <property type="project" value="TreeGrafter"/>
</dbReference>